<feature type="transmembrane region" description="Helical" evidence="10">
    <location>
        <begin position="284"/>
        <end position="308"/>
    </location>
</feature>
<sequence length="486" mass="53603">MSIDKKAFNRHVVPILLFAVVGTLLSTLLTALIVNKGTLYLGTWCTTIPFVESLTFGALISSIDPIAVLSVLSNMGLSETDSIYVLIFGESLLNDGVAIVLFETLVHFLDESLVIDAEAVTAATIHFLVVAIGSVFVGVFSGVCCTWYYWAMHECHTPLVEVLMFVCWALLPYYVCDGMEWSGIVAVVATGFVMDTFVIGLRKESNSGQNEPTDIDPFHSPQVTPSNHGSRKNRRMIFSKDGHLSHQAKTHVGFVTQINATMMETAIFAYLGLFLCSSRYHWNFWLSVTAIGACVMSRAIMIPFLTFVANSFNRINHKTRVCRHERSRKNTDRTSPQTAVSIERNGVIIDRKMQVVLWFAGLRGAMSFALVENIPLFDTVTGQGSRLKAELKSMTSASIVFTVFVLGGCTFYLMERLEMTPKKDQNGFEMSPLLLADKQTGKQSPRTPLSKSPPSKNIDSWSPGEGSAHSSNNGGLPVRQRSNVGR</sequence>
<comment type="subcellular location">
    <subcellularLocation>
        <location evidence="1">Membrane</location>
        <topology evidence="1">Multi-pass membrane protein</topology>
    </subcellularLocation>
</comment>
<evidence type="ECO:0000256" key="10">
    <source>
        <dbReference type="SAM" id="Phobius"/>
    </source>
</evidence>
<keyword evidence="2" id="KW-0813">Transport</keyword>
<dbReference type="InterPro" id="IPR006153">
    <property type="entry name" value="Cation/H_exchanger_TM"/>
</dbReference>
<feature type="transmembrane region" description="Helical" evidence="10">
    <location>
        <begin position="157"/>
        <end position="175"/>
    </location>
</feature>
<keyword evidence="3 10" id="KW-0812">Transmembrane</keyword>
<dbReference type="AlphaFoldDB" id="A0A7S2UQK2"/>
<feature type="transmembrane region" description="Helical" evidence="10">
    <location>
        <begin position="252"/>
        <end position="272"/>
    </location>
</feature>
<evidence type="ECO:0000313" key="12">
    <source>
        <dbReference type="EMBL" id="CAD9825743.1"/>
    </source>
</evidence>
<keyword evidence="7 10" id="KW-0472">Membrane</keyword>
<keyword evidence="4 10" id="KW-1133">Transmembrane helix</keyword>
<dbReference type="Pfam" id="PF00999">
    <property type="entry name" value="Na_H_Exchanger"/>
    <property type="match status" value="2"/>
</dbReference>
<evidence type="ECO:0000256" key="7">
    <source>
        <dbReference type="ARBA" id="ARBA00023136"/>
    </source>
</evidence>
<accession>A0A7S2UQK2</accession>
<feature type="transmembrane region" description="Helical" evidence="10">
    <location>
        <begin position="125"/>
        <end position="150"/>
    </location>
</feature>
<evidence type="ECO:0000256" key="1">
    <source>
        <dbReference type="ARBA" id="ARBA00004141"/>
    </source>
</evidence>
<dbReference type="Gene3D" id="6.10.140.1330">
    <property type="match status" value="1"/>
</dbReference>
<feature type="transmembrane region" description="Helical" evidence="10">
    <location>
        <begin position="84"/>
        <end position="105"/>
    </location>
</feature>
<protein>
    <recommendedName>
        <fullName evidence="11">Cation/H+ exchanger transmembrane domain-containing protein</fullName>
    </recommendedName>
</protein>
<evidence type="ECO:0000256" key="4">
    <source>
        <dbReference type="ARBA" id="ARBA00022989"/>
    </source>
</evidence>
<evidence type="ECO:0000256" key="5">
    <source>
        <dbReference type="ARBA" id="ARBA00023053"/>
    </source>
</evidence>
<organism evidence="12">
    <name type="scientific">Attheya septentrionalis</name>
    <dbReference type="NCBI Taxonomy" id="420275"/>
    <lineage>
        <taxon>Eukaryota</taxon>
        <taxon>Sar</taxon>
        <taxon>Stramenopiles</taxon>
        <taxon>Ochrophyta</taxon>
        <taxon>Bacillariophyta</taxon>
        <taxon>Coscinodiscophyceae</taxon>
        <taxon>Chaetocerotophycidae</taxon>
        <taxon>Chaetocerotales</taxon>
        <taxon>Attheyaceae</taxon>
        <taxon>Attheya</taxon>
    </lineage>
</organism>
<keyword evidence="5" id="KW-0915">Sodium</keyword>
<reference evidence="12" key="1">
    <citation type="submission" date="2021-01" db="EMBL/GenBank/DDBJ databases">
        <authorList>
            <person name="Corre E."/>
            <person name="Pelletier E."/>
            <person name="Niang G."/>
            <person name="Scheremetjew M."/>
            <person name="Finn R."/>
            <person name="Kale V."/>
            <person name="Holt S."/>
            <person name="Cochrane G."/>
            <person name="Meng A."/>
            <person name="Brown T."/>
            <person name="Cohen L."/>
        </authorList>
    </citation>
    <scope>NUCLEOTIDE SEQUENCE</scope>
    <source>
        <strain evidence="12">CCMP2084</strain>
    </source>
</reference>
<keyword evidence="6" id="KW-0406">Ion transport</keyword>
<feature type="transmembrane region" description="Helical" evidence="10">
    <location>
        <begin position="54"/>
        <end position="72"/>
    </location>
</feature>
<feature type="transmembrane region" description="Helical" evidence="10">
    <location>
        <begin position="181"/>
        <end position="201"/>
    </location>
</feature>
<feature type="compositionally biased region" description="Polar residues" evidence="9">
    <location>
        <begin position="441"/>
        <end position="460"/>
    </location>
</feature>
<gene>
    <name evidence="12" type="ORF">ASEP1449_LOCUS17577</name>
</gene>
<dbReference type="PRINTS" id="PR01084">
    <property type="entry name" value="NAHEXCHNGR"/>
</dbReference>
<feature type="transmembrane region" description="Helical" evidence="10">
    <location>
        <begin position="394"/>
        <end position="414"/>
    </location>
</feature>
<feature type="region of interest" description="Disordered" evidence="9">
    <location>
        <begin position="437"/>
        <end position="486"/>
    </location>
</feature>
<dbReference type="GO" id="GO:0051453">
    <property type="term" value="P:regulation of intracellular pH"/>
    <property type="evidence" value="ECO:0007669"/>
    <property type="project" value="TreeGrafter"/>
</dbReference>
<dbReference type="PANTHER" id="PTHR10110:SF187">
    <property type="entry name" value="SODIUM_HYDROGEN EXCHANGER"/>
    <property type="match status" value="1"/>
</dbReference>
<feature type="transmembrane region" description="Helical" evidence="10">
    <location>
        <begin position="12"/>
        <end position="34"/>
    </location>
</feature>
<dbReference type="GO" id="GO:0015386">
    <property type="term" value="F:potassium:proton antiporter activity"/>
    <property type="evidence" value="ECO:0007669"/>
    <property type="project" value="TreeGrafter"/>
</dbReference>
<dbReference type="EMBL" id="HBHQ01026003">
    <property type="protein sequence ID" value="CAD9825743.1"/>
    <property type="molecule type" value="Transcribed_RNA"/>
</dbReference>
<dbReference type="GO" id="GO:0015385">
    <property type="term" value="F:sodium:proton antiporter activity"/>
    <property type="evidence" value="ECO:0007669"/>
    <property type="project" value="InterPro"/>
</dbReference>
<evidence type="ECO:0000259" key="11">
    <source>
        <dbReference type="Pfam" id="PF00999"/>
    </source>
</evidence>
<feature type="compositionally biased region" description="Polar residues" evidence="9">
    <location>
        <begin position="468"/>
        <end position="486"/>
    </location>
</feature>
<proteinExistence type="predicted"/>
<evidence type="ECO:0000256" key="3">
    <source>
        <dbReference type="ARBA" id="ARBA00022692"/>
    </source>
</evidence>
<dbReference type="GO" id="GO:0098719">
    <property type="term" value="P:sodium ion import across plasma membrane"/>
    <property type="evidence" value="ECO:0007669"/>
    <property type="project" value="TreeGrafter"/>
</dbReference>
<evidence type="ECO:0000256" key="6">
    <source>
        <dbReference type="ARBA" id="ARBA00023065"/>
    </source>
</evidence>
<evidence type="ECO:0000256" key="8">
    <source>
        <dbReference type="ARBA" id="ARBA00023201"/>
    </source>
</evidence>
<dbReference type="InterPro" id="IPR018422">
    <property type="entry name" value="Cation/H_exchanger_CPA1"/>
</dbReference>
<feature type="transmembrane region" description="Helical" evidence="10">
    <location>
        <begin position="355"/>
        <end position="374"/>
    </location>
</feature>
<dbReference type="GO" id="GO:0005886">
    <property type="term" value="C:plasma membrane"/>
    <property type="evidence" value="ECO:0007669"/>
    <property type="project" value="TreeGrafter"/>
</dbReference>
<dbReference type="InterPro" id="IPR004709">
    <property type="entry name" value="NaH_exchanger"/>
</dbReference>
<keyword evidence="8" id="KW-0739">Sodium transport</keyword>
<dbReference type="PANTHER" id="PTHR10110">
    <property type="entry name" value="SODIUM/HYDROGEN EXCHANGER"/>
    <property type="match status" value="1"/>
</dbReference>
<name>A0A7S2UQK2_9STRA</name>
<evidence type="ECO:0000256" key="2">
    <source>
        <dbReference type="ARBA" id="ARBA00022448"/>
    </source>
</evidence>
<evidence type="ECO:0000256" key="9">
    <source>
        <dbReference type="SAM" id="MobiDB-lite"/>
    </source>
</evidence>
<feature type="domain" description="Cation/H+ exchanger transmembrane" evidence="11">
    <location>
        <begin position="257"/>
        <end position="414"/>
    </location>
</feature>
<feature type="domain" description="Cation/H+ exchanger transmembrane" evidence="11">
    <location>
        <begin position="2"/>
        <end position="196"/>
    </location>
</feature>
<feature type="region of interest" description="Disordered" evidence="9">
    <location>
        <begin position="205"/>
        <end position="231"/>
    </location>
</feature>